<reference evidence="3" key="2">
    <citation type="submission" date="2020-11" db="EMBL/GenBank/DDBJ databases">
        <title>Whole genome sequencing of Colletotrichum sp.</title>
        <authorList>
            <person name="Li H."/>
        </authorList>
    </citation>
    <scope>NUCLEOTIDE SEQUENCE</scope>
    <source>
        <strain evidence="3">CkLH20</strain>
    </source>
</reference>
<feature type="compositionally biased region" description="Low complexity" evidence="1">
    <location>
        <begin position="595"/>
        <end position="617"/>
    </location>
</feature>
<feature type="compositionally biased region" description="Low complexity" evidence="1">
    <location>
        <begin position="755"/>
        <end position="766"/>
    </location>
</feature>
<feature type="compositionally biased region" description="Polar residues" evidence="1">
    <location>
        <begin position="210"/>
        <end position="237"/>
    </location>
</feature>
<protein>
    <recommendedName>
        <fullName evidence="5">Serine-rich protein</fullName>
    </recommendedName>
</protein>
<feature type="compositionally biased region" description="Polar residues" evidence="1">
    <location>
        <begin position="585"/>
        <end position="594"/>
    </location>
</feature>
<feature type="compositionally biased region" description="Polar residues" evidence="1">
    <location>
        <begin position="156"/>
        <end position="172"/>
    </location>
</feature>
<evidence type="ECO:0008006" key="5">
    <source>
        <dbReference type="Google" id="ProtNLM"/>
    </source>
</evidence>
<feature type="compositionally biased region" description="Polar residues" evidence="1">
    <location>
        <begin position="620"/>
        <end position="637"/>
    </location>
</feature>
<evidence type="ECO:0000256" key="2">
    <source>
        <dbReference type="SAM" id="Phobius"/>
    </source>
</evidence>
<feature type="transmembrane region" description="Helical" evidence="2">
    <location>
        <begin position="928"/>
        <end position="948"/>
    </location>
</feature>
<feature type="region of interest" description="Disordered" evidence="1">
    <location>
        <begin position="743"/>
        <end position="797"/>
    </location>
</feature>
<feature type="compositionally biased region" description="Low complexity" evidence="1">
    <location>
        <begin position="710"/>
        <end position="719"/>
    </location>
</feature>
<reference evidence="3" key="1">
    <citation type="submission" date="2020-03" db="EMBL/GenBank/DDBJ databases">
        <authorList>
            <person name="He L."/>
        </authorList>
    </citation>
    <scope>NUCLEOTIDE SEQUENCE</scope>
    <source>
        <strain evidence="3">CkLH20</strain>
    </source>
</reference>
<feature type="compositionally biased region" description="Low complexity" evidence="1">
    <location>
        <begin position="327"/>
        <end position="372"/>
    </location>
</feature>
<feature type="region of interest" description="Disordered" evidence="1">
    <location>
        <begin position="1"/>
        <end position="482"/>
    </location>
</feature>
<feature type="compositionally biased region" description="Low complexity" evidence="1">
    <location>
        <begin position="1"/>
        <end position="14"/>
    </location>
</feature>
<dbReference type="RefSeq" id="XP_038738814.1">
    <property type="nucleotide sequence ID" value="XM_038895875.1"/>
</dbReference>
<sequence>MSGSGSPSRGSPSRSQRRPLHERSKSQSNSLAIRVVPYSPPRPSHKNRDSTASAASSRTPTSTTALLSPNPSELGAHASSSRADDRSASASRASDRYSHRRSYSSSTLTSALSSASSTFPLVAAKDRGVSGSKLRSDSSTGGPSSPSTPVPTTPPHQTDNSRVNARSQSSQYQEDDEPVTPSAKRPLSRRRNLITINADGKTFSLLPLKGQQNRQSAGQGSSRAPTLSLSTTPSQERFSTDDSHFSENRPSSTVTPDRSFSATLTPASSTTQLPADHITNTAASNSSPWNYRMVGGLRKVPNTPDLKQKGKASLLDPEPDPTPSHPSSPSDSRLAPLPEAPAADPSSSSGPRDLQPKTSFQSSVTASTSSDKTNYKIYSSSSPPRADTESVLPPPSISSETSNYKIYSSSSPPPIPERDSSLPPPASSHSNYDILGRSSPPETSSAERSPPKTADSSTGSNQNYVLYGESSPAPSSVTTARRVRSEYSQESLLVAPLKPQKAKKKSVGRFGYYKSRSRDSLRRVASIKSISSTKSIEAAQNIIAAPVAFYRTRALAGSSGRQPEATAEPTVTAPVVSHMQAHPHQWSSQLSTVMSESEGGSEPPSRSVSPWSVPARRGSQPLSSHSRQMLSISSSLAGNEERSLSHSRSFTDSLERPQPTHSRGGTLRLVSDQDEHGDGLTELHQLNQRPSRTRLSSFFSNTSSDRNLHSSGSSRANSFNSASLPTWAKFYYGSGERRFLASSSGSIMTDPNDSRPPSSYNNSRSPSAEHLPLGIYSQRRRPREVNPLGPGPTSDSASMEINQVAMDNHLRPGLRKKTSSIWSPHLRRDQRAGRYSIWEPPSVTWSAENSLLGKRNMQVALFAAGFILPFAWMIAAFLPLPPDPHAEMEERDHRSSLLDEERDLPRRVAAIDETLFQSARWWRALNRYMSVIGLVVVGAIAALVVVGVKQGWGQIS</sequence>
<feature type="compositionally biased region" description="Low complexity" evidence="1">
    <location>
        <begin position="398"/>
        <end position="410"/>
    </location>
</feature>
<feature type="compositionally biased region" description="Basic and acidic residues" evidence="1">
    <location>
        <begin position="671"/>
        <end position="681"/>
    </location>
</feature>
<feature type="transmembrane region" description="Helical" evidence="2">
    <location>
        <begin position="859"/>
        <end position="880"/>
    </location>
</feature>
<evidence type="ECO:0000313" key="3">
    <source>
        <dbReference type="EMBL" id="KAF9869353.1"/>
    </source>
</evidence>
<evidence type="ECO:0000256" key="1">
    <source>
        <dbReference type="SAM" id="MobiDB-lite"/>
    </source>
</evidence>
<feature type="compositionally biased region" description="Low complexity" evidence="1">
    <location>
        <begin position="103"/>
        <end position="117"/>
    </location>
</feature>
<feature type="compositionally biased region" description="Polar residues" evidence="1">
    <location>
        <begin position="684"/>
        <end position="705"/>
    </location>
</feature>
<feature type="compositionally biased region" description="Basic and acidic residues" evidence="1">
    <location>
        <begin position="238"/>
        <end position="247"/>
    </location>
</feature>
<dbReference type="Proteomes" id="UP000781932">
    <property type="component" value="Unassembled WGS sequence"/>
</dbReference>
<gene>
    <name evidence="3" type="ORF">CkaCkLH20_13164</name>
</gene>
<keyword evidence="4" id="KW-1185">Reference proteome</keyword>
<keyword evidence="2" id="KW-1133">Transmembrane helix</keyword>
<proteinExistence type="predicted"/>
<feature type="compositionally biased region" description="Polar residues" evidence="1">
    <location>
        <begin position="248"/>
        <end position="289"/>
    </location>
</feature>
<feature type="compositionally biased region" description="Polar residues" evidence="1">
    <location>
        <begin position="454"/>
        <end position="464"/>
    </location>
</feature>
<keyword evidence="2" id="KW-0812">Transmembrane</keyword>
<evidence type="ECO:0000313" key="4">
    <source>
        <dbReference type="Proteomes" id="UP000781932"/>
    </source>
</evidence>
<organism evidence="3 4">
    <name type="scientific">Colletotrichum karsti</name>
    <dbReference type="NCBI Taxonomy" id="1095194"/>
    <lineage>
        <taxon>Eukaryota</taxon>
        <taxon>Fungi</taxon>
        <taxon>Dikarya</taxon>
        <taxon>Ascomycota</taxon>
        <taxon>Pezizomycotina</taxon>
        <taxon>Sordariomycetes</taxon>
        <taxon>Hypocreomycetidae</taxon>
        <taxon>Glomerellales</taxon>
        <taxon>Glomerellaceae</taxon>
        <taxon>Colletotrichum</taxon>
        <taxon>Colletotrichum boninense species complex</taxon>
    </lineage>
</organism>
<feature type="region of interest" description="Disordered" evidence="1">
    <location>
        <begin position="578"/>
        <end position="719"/>
    </location>
</feature>
<dbReference type="OrthoDB" id="4153178at2759"/>
<feature type="compositionally biased region" description="Basic and acidic residues" evidence="1">
    <location>
        <begin position="82"/>
        <end position="97"/>
    </location>
</feature>
<dbReference type="EMBL" id="JAATWM020000075">
    <property type="protein sequence ID" value="KAF9869353.1"/>
    <property type="molecule type" value="Genomic_DNA"/>
</dbReference>
<dbReference type="AlphaFoldDB" id="A0A9P6LDP4"/>
<keyword evidence="2" id="KW-0472">Membrane</keyword>
<name>A0A9P6LDP4_9PEZI</name>
<accession>A0A9P6LDP4</accession>
<feature type="compositionally biased region" description="Low complexity" evidence="1">
    <location>
        <begin position="50"/>
        <end position="81"/>
    </location>
</feature>
<dbReference type="GeneID" id="62168949"/>
<comment type="caution">
    <text evidence="3">The sequence shown here is derived from an EMBL/GenBank/DDBJ whole genome shotgun (WGS) entry which is preliminary data.</text>
</comment>